<organism evidence="1 2">
    <name type="scientific">Penicillium salamii</name>
    <dbReference type="NCBI Taxonomy" id="1612424"/>
    <lineage>
        <taxon>Eukaryota</taxon>
        <taxon>Fungi</taxon>
        <taxon>Dikarya</taxon>
        <taxon>Ascomycota</taxon>
        <taxon>Pezizomycotina</taxon>
        <taxon>Eurotiomycetes</taxon>
        <taxon>Eurotiomycetidae</taxon>
        <taxon>Eurotiales</taxon>
        <taxon>Aspergillaceae</taxon>
        <taxon>Penicillium</taxon>
    </lineage>
</organism>
<protein>
    <submittedName>
        <fullName evidence="1">Uncharacterized protein</fullName>
    </submittedName>
</protein>
<sequence length="414" mass="46445">MGKQIWAREAVKEALLPLPRTGFHTNANALHLVLYKGELHHWPDFRHVRTAMNGQQWSNRVIKLNLDTRDLDQNKVFVGDEAGVQGRFQEAIGQTLGKVFEAQGLDIQFADFKCLPNLGNKVPDCIMKTSTNELKLVGELKVPWPMDFPSSGQNQPRCCLTFNMTDITQIFKGTKIALPGSTALQLDASTWVIDEKLYENKVDGMREPPFDPEDPPSVWEAKYLCHNLESPHDQAFMRVYCQGPDEGTDFLLPEIRAQQAEPQYEMPEATARKAFKQAGCGSVPPLLGCGQSVQGGYGPVPGGYITYLVWKKVPGLVLSRELFWSFDRSERDIIRHKFHLAYAEMVSCGWCPGGTAIWKIIWDSATAGLWINGFSSSFPADDEDKLSDDQALASFGLIKPLVPGYSENYAEWQR</sequence>
<evidence type="ECO:0000313" key="1">
    <source>
        <dbReference type="EMBL" id="CAG8363765.1"/>
    </source>
</evidence>
<dbReference type="EMBL" id="CAJVPG010000155">
    <property type="protein sequence ID" value="CAG8363765.1"/>
    <property type="molecule type" value="Genomic_DNA"/>
</dbReference>
<dbReference type="AlphaFoldDB" id="A0A9W4J1F5"/>
<keyword evidence="2" id="KW-1185">Reference proteome</keyword>
<dbReference type="Proteomes" id="UP001152649">
    <property type="component" value="Unassembled WGS sequence"/>
</dbReference>
<accession>A0A9W4J1F5</accession>
<name>A0A9W4J1F5_9EURO</name>
<reference evidence="1" key="1">
    <citation type="submission" date="2021-07" db="EMBL/GenBank/DDBJ databases">
        <authorList>
            <person name="Branca A.L. A."/>
        </authorList>
    </citation>
    <scope>NUCLEOTIDE SEQUENCE</scope>
</reference>
<proteinExistence type="predicted"/>
<evidence type="ECO:0000313" key="2">
    <source>
        <dbReference type="Proteomes" id="UP001152649"/>
    </source>
</evidence>
<gene>
    <name evidence="1" type="ORF">PSALAMII_LOCUS4024</name>
</gene>
<dbReference type="OrthoDB" id="5401170at2759"/>
<comment type="caution">
    <text evidence="1">The sequence shown here is derived from an EMBL/GenBank/DDBJ whole genome shotgun (WGS) entry which is preliminary data.</text>
</comment>